<dbReference type="SMART" id="SM00261">
    <property type="entry name" value="FU"/>
    <property type="match status" value="3"/>
</dbReference>
<evidence type="ECO:0000256" key="3">
    <source>
        <dbReference type="ARBA" id="ARBA00022475"/>
    </source>
</evidence>
<dbReference type="PANTHER" id="PTHR15332:SF175">
    <property type="entry name" value="PROPROTEIN CONVERTASE SUBTILISIN_KEXIN TYPE 5-LIKE"/>
    <property type="match status" value="1"/>
</dbReference>
<evidence type="ECO:0000256" key="15">
    <source>
        <dbReference type="ARBA" id="ARBA00023180"/>
    </source>
</evidence>
<evidence type="ECO:0000256" key="12">
    <source>
        <dbReference type="ARBA" id="ARBA00023137"/>
    </source>
</evidence>
<evidence type="ECO:0000256" key="11">
    <source>
        <dbReference type="ARBA" id="ARBA00023136"/>
    </source>
</evidence>
<keyword evidence="15" id="KW-0325">Glycoprotein</keyword>
<dbReference type="EC" id="2.7.10.1" evidence="2"/>
<gene>
    <name evidence="18" type="ORF">TVAG_432550</name>
</gene>
<feature type="region of interest" description="Disordered" evidence="16">
    <location>
        <begin position="145"/>
        <end position="173"/>
    </location>
</feature>
<dbReference type="VEuPathDB" id="TrichDB:TVAG_432550"/>
<keyword evidence="3" id="KW-1003">Cell membrane</keyword>
<reference evidence="18" key="1">
    <citation type="submission" date="2006-10" db="EMBL/GenBank/DDBJ databases">
        <authorList>
            <person name="Amadeo P."/>
            <person name="Zhao Q."/>
            <person name="Wortman J."/>
            <person name="Fraser-Liggett C."/>
            <person name="Carlton J."/>
        </authorList>
    </citation>
    <scope>NUCLEOTIDE SEQUENCE</scope>
    <source>
        <strain evidence="18">G3</strain>
    </source>
</reference>
<feature type="compositionally biased region" description="Gly residues" evidence="16">
    <location>
        <begin position="162"/>
        <end position="173"/>
    </location>
</feature>
<organism evidence="18 19">
    <name type="scientific">Trichomonas vaginalis (strain ATCC PRA-98 / G3)</name>
    <dbReference type="NCBI Taxonomy" id="412133"/>
    <lineage>
        <taxon>Eukaryota</taxon>
        <taxon>Metamonada</taxon>
        <taxon>Parabasalia</taxon>
        <taxon>Trichomonadida</taxon>
        <taxon>Trichomonadidae</taxon>
        <taxon>Trichomonas</taxon>
    </lineage>
</organism>
<protein>
    <recommendedName>
        <fullName evidence="2">receptor protein-tyrosine kinase</fullName>
        <ecNumber evidence="2">2.7.10.1</ecNumber>
    </recommendedName>
</protein>
<dbReference type="KEGG" id="tva:5465178"/>
<feature type="domain" description="ALK/LTK-like glycine-rich" evidence="17">
    <location>
        <begin position="23"/>
        <end position="221"/>
    </location>
</feature>
<keyword evidence="9" id="KW-0067">ATP-binding</keyword>
<dbReference type="GO" id="GO:0005524">
    <property type="term" value="F:ATP binding"/>
    <property type="evidence" value="ECO:0007669"/>
    <property type="project" value="UniProtKB-KW"/>
</dbReference>
<evidence type="ECO:0000256" key="2">
    <source>
        <dbReference type="ARBA" id="ARBA00011902"/>
    </source>
</evidence>
<dbReference type="GO" id="GO:0004714">
    <property type="term" value="F:transmembrane receptor protein tyrosine kinase activity"/>
    <property type="evidence" value="ECO:0007669"/>
    <property type="project" value="UniProtKB-EC"/>
</dbReference>
<evidence type="ECO:0000256" key="8">
    <source>
        <dbReference type="ARBA" id="ARBA00022777"/>
    </source>
</evidence>
<name>A2DIP6_TRIV3</name>
<dbReference type="PANTHER" id="PTHR15332">
    <property type="entry name" value="PROPROTEIN CONVERTASE SUBTILISIN_KEXIN TYPE 5-LIKE"/>
    <property type="match status" value="1"/>
</dbReference>
<accession>A2DIP6</accession>
<dbReference type="OrthoDB" id="300641at2759"/>
<dbReference type="AlphaFoldDB" id="A2DIP6"/>
<keyword evidence="14" id="KW-0675">Receptor</keyword>
<dbReference type="Gene3D" id="2.10.220.10">
    <property type="entry name" value="Hormone Receptor, Insulin-like Growth Factor Receptor 1, Chain A, domain 2"/>
    <property type="match status" value="2"/>
</dbReference>
<evidence type="ECO:0000256" key="10">
    <source>
        <dbReference type="ARBA" id="ARBA00022989"/>
    </source>
</evidence>
<dbReference type="Pfam" id="PF12810">
    <property type="entry name" value="ALK_LTK_GRD"/>
    <property type="match status" value="1"/>
</dbReference>
<keyword evidence="4" id="KW-0808">Transferase</keyword>
<evidence type="ECO:0000313" key="19">
    <source>
        <dbReference type="Proteomes" id="UP000001542"/>
    </source>
</evidence>
<keyword evidence="5" id="KW-0812">Transmembrane</keyword>
<evidence type="ECO:0000256" key="6">
    <source>
        <dbReference type="ARBA" id="ARBA00022729"/>
    </source>
</evidence>
<dbReference type="Proteomes" id="UP000001542">
    <property type="component" value="Unassembled WGS sequence"/>
</dbReference>
<keyword evidence="7" id="KW-0547">Nucleotide-binding</keyword>
<keyword evidence="12" id="KW-0829">Tyrosine-protein kinase</keyword>
<evidence type="ECO:0000256" key="4">
    <source>
        <dbReference type="ARBA" id="ARBA00022679"/>
    </source>
</evidence>
<dbReference type="InterPro" id="IPR055163">
    <property type="entry name" value="ALK/LTK-like_GRD"/>
</dbReference>
<sequence>MMFFLAYSNLLLNYTDSSSKQGSLTAGNYEIECFGAQGGSYSDSKPGGPGAYARVQFKVTNTMSYVIQAGMQGNGISGGLPDGGNASEDGYCGGGGSSRAILNETLMIVAAGGSGSNYYYYGAPGGGNNTYFWKEPYKNVFEERSDPSYLTGTNHGGDAEDGSGGGAGCKGGKGGENSDTITSIGISGTSCISPSSSFTFTEIINGKNKPNYGDGYVKITYDYLCISNCIDCDNGSSCNKCDSSHVKYKNKCEYQSCPNSTFQVGTECFDCRSNCEKCRNSTTCTRCEQGFFMKGNECVSSCGIGYYSDTENRVCTACTVSHCSNCLSNPSTCDACNNPFVLFDNKCADTECPTHYYNNSFICHECSENCLNCTSKYKCTACRSTSFRINKKGNCTLINTASYKDFFDVQTFSRRIQKNRNI</sequence>
<dbReference type="GO" id="GO:0005886">
    <property type="term" value="C:plasma membrane"/>
    <property type="evidence" value="ECO:0007669"/>
    <property type="project" value="UniProtKB-SubCell"/>
</dbReference>
<keyword evidence="8" id="KW-0418">Kinase</keyword>
<dbReference type="SUPFAM" id="SSF57184">
    <property type="entry name" value="Growth factor receptor domain"/>
    <property type="match status" value="2"/>
</dbReference>
<dbReference type="EMBL" id="DS113205">
    <property type="protein sequence ID" value="EAY19659.1"/>
    <property type="molecule type" value="Genomic_DNA"/>
</dbReference>
<dbReference type="InterPro" id="IPR006212">
    <property type="entry name" value="Furin_repeat"/>
</dbReference>
<keyword evidence="19" id="KW-1185">Reference proteome</keyword>
<comment type="subcellular location">
    <subcellularLocation>
        <location evidence="1">Cell membrane</location>
        <topology evidence="1">Single-pass type I membrane protein</topology>
    </subcellularLocation>
</comment>
<evidence type="ECO:0000256" key="7">
    <source>
        <dbReference type="ARBA" id="ARBA00022741"/>
    </source>
</evidence>
<keyword evidence="6" id="KW-0732">Signal</keyword>
<evidence type="ECO:0000256" key="9">
    <source>
        <dbReference type="ARBA" id="ARBA00022840"/>
    </source>
</evidence>
<evidence type="ECO:0000256" key="16">
    <source>
        <dbReference type="SAM" id="MobiDB-lite"/>
    </source>
</evidence>
<reference evidence="18" key="2">
    <citation type="journal article" date="2007" name="Science">
        <title>Draft genome sequence of the sexually transmitted pathogen Trichomonas vaginalis.</title>
        <authorList>
            <person name="Carlton J.M."/>
            <person name="Hirt R.P."/>
            <person name="Silva J.C."/>
            <person name="Delcher A.L."/>
            <person name="Schatz M."/>
            <person name="Zhao Q."/>
            <person name="Wortman J.R."/>
            <person name="Bidwell S.L."/>
            <person name="Alsmark U.C.M."/>
            <person name="Besteiro S."/>
            <person name="Sicheritz-Ponten T."/>
            <person name="Noel C.J."/>
            <person name="Dacks J.B."/>
            <person name="Foster P.G."/>
            <person name="Simillion C."/>
            <person name="Van de Peer Y."/>
            <person name="Miranda-Saavedra D."/>
            <person name="Barton G.J."/>
            <person name="Westrop G.D."/>
            <person name="Mueller S."/>
            <person name="Dessi D."/>
            <person name="Fiori P.L."/>
            <person name="Ren Q."/>
            <person name="Paulsen I."/>
            <person name="Zhang H."/>
            <person name="Bastida-Corcuera F.D."/>
            <person name="Simoes-Barbosa A."/>
            <person name="Brown M.T."/>
            <person name="Hayes R.D."/>
            <person name="Mukherjee M."/>
            <person name="Okumura C.Y."/>
            <person name="Schneider R."/>
            <person name="Smith A.J."/>
            <person name="Vanacova S."/>
            <person name="Villalvazo M."/>
            <person name="Haas B.J."/>
            <person name="Pertea M."/>
            <person name="Feldblyum T.V."/>
            <person name="Utterback T.R."/>
            <person name="Shu C.L."/>
            <person name="Osoegawa K."/>
            <person name="de Jong P.J."/>
            <person name="Hrdy I."/>
            <person name="Horvathova L."/>
            <person name="Zubacova Z."/>
            <person name="Dolezal P."/>
            <person name="Malik S.B."/>
            <person name="Logsdon J.M. Jr."/>
            <person name="Henze K."/>
            <person name="Gupta A."/>
            <person name="Wang C.C."/>
            <person name="Dunne R.L."/>
            <person name="Upcroft J.A."/>
            <person name="Upcroft P."/>
            <person name="White O."/>
            <person name="Salzberg S.L."/>
            <person name="Tang P."/>
            <person name="Chiu C.-H."/>
            <person name="Lee Y.-S."/>
            <person name="Embley T.M."/>
            <person name="Coombs G.H."/>
            <person name="Mottram J.C."/>
            <person name="Tachezy J."/>
            <person name="Fraser-Liggett C.M."/>
            <person name="Johnson P.J."/>
        </authorList>
    </citation>
    <scope>NUCLEOTIDE SEQUENCE [LARGE SCALE GENOMIC DNA]</scope>
    <source>
        <strain evidence="18">G3</strain>
    </source>
</reference>
<dbReference type="InParanoid" id="A2DIP6"/>
<evidence type="ECO:0000256" key="13">
    <source>
        <dbReference type="ARBA" id="ARBA00023157"/>
    </source>
</evidence>
<evidence type="ECO:0000256" key="5">
    <source>
        <dbReference type="ARBA" id="ARBA00022692"/>
    </source>
</evidence>
<proteinExistence type="predicted"/>
<dbReference type="CDD" id="cd00064">
    <property type="entry name" value="FU"/>
    <property type="match status" value="1"/>
</dbReference>
<dbReference type="VEuPathDB" id="TrichDB:TVAGG3_0562690"/>
<dbReference type="InterPro" id="IPR009030">
    <property type="entry name" value="Growth_fac_rcpt_cys_sf"/>
</dbReference>
<evidence type="ECO:0000256" key="1">
    <source>
        <dbReference type="ARBA" id="ARBA00004251"/>
    </source>
</evidence>
<keyword evidence="13" id="KW-1015">Disulfide bond</keyword>
<evidence type="ECO:0000313" key="18">
    <source>
        <dbReference type="EMBL" id="EAY19659.1"/>
    </source>
</evidence>
<dbReference type="eggNOG" id="KOG3525">
    <property type="taxonomic scope" value="Eukaryota"/>
</dbReference>
<evidence type="ECO:0000259" key="17">
    <source>
        <dbReference type="Pfam" id="PF12810"/>
    </source>
</evidence>
<keyword evidence="10" id="KW-1133">Transmembrane helix</keyword>
<dbReference type="RefSeq" id="XP_001580645.1">
    <property type="nucleotide sequence ID" value="XM_001580595.1"/>
</dbReference>
<keyword evidence="11" id="KW-0472">Membrane</keyword>
<evidence type="ECO:0000256" key="14">
    <source>
        <dbReference type="ARBA" id="ARBA00023170"/>
    </source>
</evidence>
<dbReference type="STRING" id="5722.A2DIP6"/>